<dbReference type="VEuPathDB" id="TriTrypDB:LPMP_262020"/>
<feature type="compositionally biased region" description="Polar residues" evidence="1">
    <location>
        <begin position="584"/>
        <end position="600"/>
    </location>
</feature>
<reference evidence="3 4" key="1">
    <citation type="journal article" date="2015" name="Sci. Rep.">
        <title>The genome of Leishmania panamensis: insights into genomics of the L. (Viannia) subgenus.</title>
        <authorList>
            <person name="Llanes A."/>
            <person name="Restrepo C.M."/>
            <person name="Vecchio G.D."/>
            <person name="Anguizola F.J."/>
            <person name="Lleonart R."/>
        </authorList>
    </citation>
    <scope>NUCLEOTIDE SEQUENCE [LARGE SCALE GENOMIC DNA]</scope>
    <source>
        <strain evidence="3 4">MHOM/PA/94/PSC-1</strain>
    </source>
</reference>
<dbReference type="Pfam" id="PF00069">
    <property type="entry name" value="Pkinase"/>
    <property type="match status" value="1"/>
</dbReference>
<dbReference type="KEGG" id="lpan:LPMP_262020"/>
<dbReference type="RefSeq" id="XP_010700021.1">
    <property type="nucleotide sequence ID" value="XM_010701719.1"/>
</dbReference>
<feature type="region of interest" description="Disordered" evidence="1">
    <location>
        <begin position="988"/>
        <end position="1009"/>
    </location>
</feature>
<dbReference type="SUPFAM" id="SSF56112">
    <property type="entry name" value="Protein kinase-like (PK-like)"/>
    <property type="match status" value="2"/>
</dbReference>
<dbReference type="VEuPathDB" id="TriTrypDB:LPAL13_260024900"/>
<gene>
    <name evidence="3" type="ORF">LPMP_262020</name>
</gene>
<name>A0A088RVM1_LEIPA</name>
<dbReference type="InterPro" id="IPR053235">
    <property type="entry name" value="Ser_Thr_kinase"/>
</dbReference>
<dbReference type="GO" id="GO:0005524">
    <property type="term" value="F:ATP binding"/>
    <property type="evidence" value="ECO:0007669"/>
    <property type="project" value="InterPro"/>
</dbReference>
<dbReference type="eggNOG" id="ENOG502RZM4">
    <property type="taxonomic scope" value="Eukaryota"/>
</dbReference>
<dbReference type="EMBL" id="CP009395">
    <property type="protein sequence ID" value="AIN99314.1"/>
    <property type="molecule type" value="Genomic_DNA"/>
</dbReference>
<feature type="compositionally biased region" description="Polar residues" evidence="1">
    <location>
        <begin position="689"/>
        <end position="702"/>
    </location>
</feature>
<protein>
    <submittedName>
        <fullName evidence="3">Protein serine/threonine kinase, putative</fullName>
    </submittedName>
</protein>
<keyword evidence="3" id="KW-0418">Kinase</keyword>
<feature type="compositionally biased region" description="Basic and acidic residues" evidence="1">
    <location>
        <begin position="601"/>
        <end position="614"/>
    </location>
</feature>
<feature type="compositionally biased region" description="Polar residues" evidence="1">
    <location>
        <begin position="988"/>
        <end position="1004"/>
    </location>
</feature>
<dbReference type="OrthoDB" id="5979581at2759"/>
<dbReference type="GO" id="GO:0004674">
    <property type="term" value="F:protein serine/threonine kinase activity"/>
    <property type="evidence" value="ECO:0007669"/>
    <property type="project" value="TreeGrafter"/>
</dbReference>
<keyword evidence="4" id="KW-1185">Reference proteome</keyword>
<dbReference type="Gene3D" id="1.10.510.10">
    <property type="entry name" value="Transferase(Phosphotransferase) domain 1"/>
    <property type="match status" value="1"/>
</dbReference>
<evidence type="ECO:0000313" key="4">
    <source>
        <dbReference type="Proteomes" id="UP000063063"/>
    </source>
</evidence>
<dbReference type="GO" id="GO:0005737">
    <property type="term" value="C:cytoplasm"/>
    <property type="evidence" value="ECO:0007669"/>
    <property type="project" value="TreeGrafter"/>
</dbReference>
<organism evidence="3 4">
    <name type="scientific">Leishmania panamensis</name>
    <dbReference type="NCBI Taxonomy" id="5679"/>
    <lineage>
        <taxon>Eukaryota</taxon>
        <taxon>Discoba</taxon>
        <taxon>Euglenozoa</taxon>
        <taxon>Kinetoplastea</taxon>
        <taxon>Metakinetoplastina</taxon>
        <taxon>Trypanosomatida</taxon>
        <taxon>Trypanosomatidae</taxon>
        <taxon>Leishmaniinae</taxon>
        <taxon>Leishmania</taxon>
        <taxon>Leishmania guyanensis species complex</taxon>
    </lineage>
</organism>
<feature type="domain" description="Protein kinase" evidence="2">
    <location>
        <begin position="904"/>
        <end position="1048"/>
    </location>
</feature>
<evidence type="ECO:0000256" key="1">
    <source>
        <dbReference type="SAM" id="MobiDB-lite"/>
    </source>
</evidence>
<dbReference type="AlphaFoldDB" id="A0A088RVM1"/>
<proteinExistence type="predicted"/>
<dbReference type="GeneID" id="22576105"/>
<sequence length="1095" mass="118573">MGCYSSKARYGPLYRPEGGGVNVQQNEPLPSGNRDRVADKPNVVGVNSGGGGAKEKNNAKPARGGIPPYRPDETTAKGYHEYVMEVRRVAVAQGILPSVTDDAQLAVNSTLKRKGGFSWIKAENGRGLQRGGNPDAVAHPGASCVSPSVRTLTVYQCQPLDVDTAVAMGMYSTVYLARLSVFTGTSEAAVNATVPRYTPARKDNSGGTGGRSRYPIRVSGEVSSVKGLHSNTVDASSAHGTNTIAEPVSAPAAASTASPACTAVSHYIIAMKEITLGTRFATRPVLQQICLEVRRWTRLSTYCLRIVRCYQLEYVFPEGVSMPVLEASYHFFPGREHAYGSGGAATDGLFTFNSSVTGAASHSVDNRKRLARSDMLLVANSANQHSNFKANPLPLMATSGTPYKLRLYLEYAKHGTLRGFQMNEMQKRFGQRRLHELTARAYMRDVLLALLQLHERDEMQYDLCANAVFLHKPIQRVYYTYFPAYISDVPTGDLTRVTQSELSKALMSLDPSPPVEGAGLKQKTLCNEPINGTGPPPPGDYHGGSGEQWSRPFVAQPGTSAVGVETRFTQMISFLMQDGRRPPVTSTTGASPARNNNTSGKLDRVAVKPYEQRNGKKGPVANGGRTNEGHSRAPFCSTPPEASLFGSSSRIVSAGGSFRKNQVFSDRTPNARRGRNYFLAGRGARPQVKQRSANNERATASSEVDGDDTQHSHLHGTYCRLMDTFEFMCLDEDQNLPFPSPHDGVGAQTDAEMVVSTMLPEELREALPMRVLPLQHTSLGGIAILSPDCYVVKPIETPLPDLRGRLPILLPSSTSYGAFRGGPQLQQVMHRPPISAAPGLSGSFSTGQSFAPQILSAGTTASNAAGALGRYRGGTPLVKLNHSSLVRRALCFADSNKLEEVPVHKYVTATHAAPEVLHSRLFSPASDIYAFAMTFIELVSDDGAIMKDCLPTHLPKPVTPHDKEAYDALLAENLDKWYQDQIKALPQNKTSVSRDQGQQDSVSPRTGPIVMHLPPHLSDECKKILRWCLQPDPTKRPTAAELLRSRYFMLGDWIAAPSAVAAEGKTTQLPEAPWTTSVGFDVAAKVAGLPVLNEK</sequence>
<feature type="region of interest" description="Disordered" evidence="1">
    <location>
        <begin position="576"/>
        <end position="640"/>
    </location>
</feature>
<dbReference type="Proteomes" id="UP000063063">
    <property type="component" value="Chromosome 26"/>
</dbReference>
<accession>A0A088RVM1</accession>
<dbReference type="PANTHER" id="PTHR24361">
    <property type="entry name" value="MITOGEN-ACTIVATED KINASE KINASE KINASE"/>
    <property type="match status" value="1"/>
</dbReference>
<dbReference type="InterPro" id="IPR011009">
    <property type="entry name" value="Kinase-like_dom_sf"/>
</dbReference>
<feature type="region of interest" description="Disordered" evidence="1">
    <location>
        <begin position="529"/>
        <end position="552"/>
    </location>
</feature>
<keyword evidence="3" id="KW-0808">Transferase</keyword>
<feature type="region of interest" description="Disordered" evidence="1">
    <location>
        <begin position="1"/>
        <end position="72"/>
    </location>
</feature>
<evidence type="ECO:0000313" key="3">
    <source>
        <dbReference type="EMBL" id="AIN99314.1"/>
    </source>
</evidence>
<feature type="region of interest" description="Disordered" evidence="1">
    <location>
        <begin position="682"/>
        <end position="711"/>
    </location>
</feature>
<evidence type="ECO:0000259" key="2">
    <source>
        <dbReference type="Pfam" id="PF00069"/>
    </source>
</evidence>
<dbReference type="InterPro" id="IPR000719">
    <property type="entry name" value="Prot_kinase_dom"/>
</dbReference>